<accession>A0AAV3GHQ8</accession>
<organism evidence="1 2">
    <name type="scientific">Enterococcus faecalis ERV63</name>
    <dbReference type="NCBI Taxonomy" id="1134793"/>
    <lineage>
        <taxon>Bacteria</taxon>
        <taxon>Bacillati</taxon>
        <taxon>Bacillota</taxon>
        <taxon>Bacilli</taxon>
        <taxon>Lactobacillales</taxon>
        <taxon>Enterococcaceae</taxon>
        <taxon>Enterococcus</taxon>
    </lineage>
</organism>
<gene>
    <name evidence="1" type="ORF">HMPREF1336_03028</name>
</gene>
<name>A0AAV3GHQ8_ENTFL</name>
<dbReference type="EMBL" id="ALZR01000119">
    <property type="protein sequence ID" value="EJV13110.1"/>
    <property type="molecule type" value="Genomic_DNA"/>
</dbReference>
<sequence length="42" mass="5070">MVEIFQKVRILKKVKLNCKFSITKLLLKRLVENRNEVCHGNW</sequence>
<reference evidence="1 2" key="1">
    <citation type="submission" date="2012-04" db="EMBL/GenBank/DDBJ databases">
        <authorList>
            <person name="Weinstock G."/>
            <person name="Sodergren E."/>
            <person name="Lobos E.A."/>
            <person name="Fulton L."/>
            <person name="Fulton R."/>
            <person name="Courtney L."/>
            <person name="Fronick C."/>
            <person name="O'Laughlin M."/>
            <person name="Godfrey J."/>
            <person name="Wilson R.M."/>
            <person name="Miner T."/>
            <person name="Farmer C."/>
            <person name="Delehaunty K."/>
            <person name="Cordes M."/>
            <person name="Minx P."/>
            <person name="Tomlinson C."/>
            <person name="Chen J."/>
            <person name="Wollam A."/>
            <person name="Pepin K.H."/>
            <person name="Bhonagiri V."/>
            <person name="Zhang X."/>
            <person name="Suruliraj S."/>
            <person name="Warren W."/>
            <person name="Mitreva M."/>
            <person name="Mardis E.R."/>
            <person name="Wilson R.K."/>
        </authorList>
    </citation>
    <scope>NUCLEOTIDE SEQUENCE [LARGE SCALE GENOMIC DNA]</scope>
    <source>
        <strain evidence="1 2">ERV63</strain>
    </source>
</reference>
<dbReference type="Proteomes" id="UP000004117">
    <property type="component" value="Unassembled WGS sequence"/>
</dbReference>
<proteinExistence type="predicted"/>
<evidence type="ECO:0000313" key="1">
    <source>
        <dbReference type="EMBL" id="EJV13110.1"/>
    </source>
</evidence>
<dbReference type="AlphaFoldDB" id="A0AAV3GHQ8"/>
<evidence type="ECO:0000313" key="2">
    <source>
        <dbReference type="Proteomes" id="UP000004117"/>
    </source>
</evidence>
<protein>
    <submittedName>
        <fullName evidence="1">Uncharacterized protein</fullName>
    </submittedName>
</protein>
<comment type="caution">
    <text evidence="1">The sequence shown here is derived from an EMBL/GenBank/DDBJ whole genome shotgun (WGS) entry which is preliminary data.</text>
</comment>